<reference evidence="9" key="1">
    <citation type="submission" date="2022-08" db="EMBL/GenBank/DDBJ databases">
        <authorList>
            <person name="Giroux E."/>
            <person name="Giroux E."/>
        </authorList>
    </citation>
    <scope>NUCLEOTIDE SEQUENCE</scope>
    <source>
        <strain evidence="9">H1091258</strain>
    </source>
</reference>
<evidence type="ECO:0000313" key="10">
    <source>
        <dbReference type="Proteomes" id="UP001152533"/>
    </source>
</evidence>
<evidence type="ECO:0000256" key="4">
    <source>
        <dbReference type="ARBA" id="ARBA00023136"/>
    </source>
</evidence>
<feature type="region of interest" description="Disordered" evidence="6">
    <location>
        <begin position="303"/>
        <end position="329"/>
    </location>
</feature>
<evidence type="ECO:0000256" key="2">
    <source>
        <dbReference type="ARBA" id="ARBA00022692"/>
    </source>
</evidence>
<dbReference type="InterPro" id="IPR049326">
    <property type="entry name" value="Rhodopsin_dom_fungi"/>
</dbReference>
<dbReference type="AlphaFoldDB" id="A0A9W4RXD4"/>
<sequence length="433" mass="48666">MEINPSIAEIWSLYAIATTMIALRGFCRTKMVGVSGFRPDDYLVFFAWAVYTTVSTMATMFVLVAQGKHTSLLTPEQREMMPESELYLPMGIWVEEFRGGDVLLCDDRLDPEIQQYETRCTLPVPLRVPSDISAAVLFFYRRLVEGQWVEKFIFPVMGLVGATAIAMVLIIFLTCRPITLMWQIRPDPGENCVPQNKVYFYSILAFNLTTDMCIILIPIPVISLVRASIWRRLGVYFLFSLGVFVMTAAIIRVILIFHPTGQFGPGAMWSIREDFVAIFVGQAPMVVPIFKKRFWQQTRIRWTPKSSQGSEGNDLSSGMSNQKKPDPYSLTQMGFTHMTNITNITNVTRGTRTEVTVVGKDSQERLAVGAEQVAGEGSTSHGDRSDVEAGNSRSSNMDMASRSLEIARGPDPATWRRDTITSIIEISNVYRDL</sequence>
<keyword evidence="4 7" id="KW-0472">Membrane</keyword>
<dbReference type="PANTHER" id="PTHR33048:SF2">
    <property type="entry name" value="SRPK"/>
    <property type="match status" value="1"/>
</dbReference>
<dbReference type="InterPro" id="IPR052337">
    <property type="entry name" value="SAT4-like"/>
</dbReference>
<feature type="region of interest" description="Disordered" evidence="6">
    <location>
        <begin position="370"/>
        <end position="399"/>
    </location>
</feature>
<evidence type="ECO:0000313" key="9">
    <source>
        <dbReference type="EMBL" id="CAI0649389.1"/>
    </source>
</evidence>
<dbReference type="Pfam" id="PF20684">
    <property type="entry name" value="Fung_rhodopsin"/>
    <property type="match status" value="1"/>
</dbReference>
<keyword evidence="3 7" id="KW-1133">Transmembrane helix</keyword>
<dbReference type="GO" id="GO:0016020">
    <property type="term" value="C:membrane"/>
    <property type="evidence" value="ECO:0007669"/>
    <property type="project" value="UniProtKB-SubCell"/>
</dbReference>
<protein>
    <recommendedName>
        <fullName evidence="8">Rhodopsin domain-containing protein</fullName>
    </recommendedName>
</protein>
<dbReference type="EMBL" id="CAMGZC010000690">
    <property type="protein sequence ID" value="CAI0649389.1"/>
    <property type="molecule type" value="Genomic_DNA"/>
</dbReference>
<proteinExistence type="inferred from homology"/>
<keyword evidence="10" id="KW-1185">Reference proteome</keyword>
<evidence type="ECO:0000256" key="3">
    <source>
        <dbReference type="ARBA" id="ARBA00022989"/>
    </source>
</evidence>
<feature type="transmembrane region" description="Helical" evidence="7">
    <location>
        <begin position="233"/>
        <end position="255"/>
    </location>
</feature>
<feature type="transmembrane region" description="Helical" evidence="7">
    <location>
        <begin position="7"/>
        <end position="26"/>
    </location>
</feature>
<comment type="caution">
    <text evidence="9">The sequence shown here is derived from an EMBL/GenBank/DDBJ whole genome shotgun (WGS) entry which is preliminary data.</text>
</comment>
<dbReference type="PANTHER" id="PTHR33048">
    <property type="entry name" value="PTH11-LIKE INTEGRAL MEMBRANE PROTEIN (AFU_ORTHOLOGUE AFUA_5G11245)"/>
    <property type="match status" value="1"/>
</dbReference>
<feature type="transmembrane region" description="Helical" evidence="7">
    <location>
        <begin position="199"/>
        <end position="221"/>
    </location>
</feature>
<organism evidence="9 10">
    <name type="scientific">Colletotrichum noveboracense</name>
    <dbReference type="NCBI Taxonomy" id="2664923"/>
    <lineage>
        <taxon>Eukaryota</taxon>
        <taxon>Fungi</taxon>
        <taxon>Dikarya</taxon>
        <taxon>Ascomycota</taxon>
        <taxon>Pezizomycotina</taxon>
        <taxon>Sordariomycetes</taxon>
        <taxon>Hypocreomycetidae</taxon>
        <taxon>Glomerellales</taxon>
        <taxon>Glomerellaceae</taxon>
        <taxon>Colletotrichum</taxon>
        <taxon>Colletotrichum gloeosporioides species complex</taxon>
    </lineage>
</organism>
<evidence type="ECO:0000259" key="8">
    <source>
        <dbReference type="Pfam" id="PF20684"/>
    </source>
</evidence>
<keyword evidence="2 7" id="KW-0812">Transmembrane</keyword>
<name>A0A9W4RXD4_9PEZI</name>
<evidence type="ECO:0000256" key="7">
    <source>
        <dbReference type="SAM" id="Phobius"/>
    </source>
</evidence>
<accession>A0A9W4RXD4</accession>
<comment type="subcellular location">
    <subcellularLocation>
        <location evidence="1">Membrane</location>
        <topology evidence="1">Multi-pass membrane protein</topology>
    </subcellularLocation>
</comment>
<evidence type="ECO:0000256" key="5">
    <source>
        <dbReference type="ARBA" id="ARBA00038359"/>
    </source>
</evidence>
<feature type="transmembrane region" description="Helical" evidence="7">
    <location>
        <begin position="46"/>
        <end position="65"/>
    </location>
</feature>
<dbReference type="Proteomes" id="UP001152533">
    <property type="component" value="Unassembled WGS sequence"/>
</dbReference>
<feature type="compositionally biased region" description="Polar residues" evidence="6">
    <location>
        <begin position="303"/>
        <end position="322"/>
    </location>
</feature>
<gene>
    <name evidence="9" type="ORF">CGXH109_LOCUS85246</name>
</gene>
<feature type="transmembrane region" description="Helical" evidence="7">
    <location>
        <begin position="275"/>
        <end position="291"/>
    </location>
</feature>
<feature type="domain" description="Rhodopsin" evidence="8">
    <location>
        <begin position="135"/>
        <end position="291"/>
    </location>
</feature>
<evidence type="ECO:0000256" key="6">
    <source>
        <dbReference type="SAM" id="MobiDB-lite"/>
    </source>
</evidence>
<feature type="transmembrane region" description="Helical" evidence="7">
    <location>
        <begin position="152"/>
        <end position="179"/>
    </location>
</feature>
<evidence type="ECO:0000256" key="1">
    <source>
        <dbReference type="ARBA" id="ARBA00004141"/>
    </source>
</evidence>
<comment type="similarity">
    <text evidence="5">Belongs to the SAT4 family.</text>
</comment>